<dbReference type="PANTHER" id="PTHR37422:SF13">
    <property type="entry name" value="LIPOPOLYSACCHARIDE BIOSYNTHESIS PROTEIN PA4999-RELATED"/>
    <property type="match status" value="1"/>
</dbReference>
<evidence type="ECO:0000313" key="9">
    <source>
        <dbReference type="Proteomes" id="UP000577408"/>
    </source>
</evidence>
<dbReference type="RefSeq" id="WP_181193088.1">
    <property type="nucleotide sequence ID" value="NZ_JABFED010000010.1"/>
</dbReference>
<evidence type="ECO:0000256" key="5">
    <source>
        <dbReference type="SAM" id="MobiDB-lite"/>
    </source>
</evidence>
<name>A0A7V8UW49_9CORY</name>
<gene>
    <name evidence="8" type="ORF">HMA55_11015</name>
</gene>
<dbReference type="PANTHER" id="PTHR37422">
    <property type="entry name" value="TEICHURONIC ACID BIOSYNTHESIS PROTEIN TUAE"/>
    <property type="match status" value="1"/>
</dbReference>
<keyword evidence="2 6" id="KW-0812">Transmembrane</keyword>
<keyword evidence="9" id="KW-1185">Reference proteome</keyword>
<proteinExistence type="predicted"/>
<feature type="compositionally biased region" description="Low complexity" evidence="5">
    <location>
        <begin position="417"/>
        <end position="431"/>
    </location>
</feature>
<comment type="caution">
    <text evidence="8">The sequence shown here is derived from an EMBL/GenBank/DDBJ whole genome shotgun (WGS) entry which is preliminary data.</text>
</comment>
<dbReference type="Pfam" id="PF04932">
    <property type="entry name" value="Wzy_C"/>
    <property type="match status" value="1"/>
</dbReference>
<keyword evidence="3 6" id="KW-1133">Transmembrane helix</keyword>
<dbReference type="Proteomes" id="UP000577408">
    <property type="component" value="Unassembled WGS sequence"/>
</dbReference>
<organism evidence="8 9">
    <name type="scientific">Corynebacterium wankanglinii</name>
    <dbReference type="NCBI Taxonomy" id="2735136"/>
    <lineage>
        <taxon>Bacteria</taxon>
        <taxon>Bacillati</taxon>
        <taxon>Actinomycetota</taxon>
        <taxon>Actinomycetes</taxon>
        <taxon>Mycobacteriales</taxon>
        <taxon>Corynebacteriaceae</taxon>
        <taxon>Corynebacterium</taxon>
    </lineage>
</organism>
<evidence type="ECO:0000256" key="1">
    <source>
        <dbReference type="ARBA" id="ARBA00004141"/>
    </source>
</evidence>
<protein>
    <submittedName>
        <fullName evidence="8">O-antigen ligase family protein</fullName>
    </submittedName>
</protein>
<dbReference type="AlphaFoldDB" id="A0A7V8UW49"/>
<feature type="transmembrane region" description="Helical" evidence="6">
    <location>
        <begin position="91"/>
        <end position="111"/>
    </location>
</feature>
<dbReference type="InterPro" id="IPR051533">
    <property type="entry name" value="WaaL-like"/>
</dbReference>
<feature type="transmembrane region" description="Helical" evidence="6">
    <location>
        <begin position="370"/>
        <end position="391"/>
    </location>
</feature>
<evidence type="ECO:0000256" key="3">
    <source>
        <dbReference type="ARBA" id="ARBA00022989"/>
    </source>
</evidence>
<evidence type="ECO:0000256" key="6">
    <source>
        <dbReference type="SAM" id="Phobius"/>
    </source>
</evidence>
<dbReference type="EMBL" id="JABFED010000010">
    <property type="protein sequence ID" value="MBA1838400.1"/>
    <property type="molecule type" value="Genomic_DNA"/>
</dbReference>
<feature type="transmembrane region" description="Helical" evidence="6">
    <location>
        <begin position="152"/>
        <end position="173"/>
    </location>
</feature>
<feature type="transmembrane region" description="Helical" evidence="6">
    <location>
        <begin position="197"/>
        <end position="218"/>
    </location>
</feature>
<feature type="transmembrane region" description="Helical" evidence="6">
    <location>
        <begin position="266"/>
        <end position="284"/>
    </location>
</feature>
<reference evidence="8 9" key="1">
    <citation type="submission" date="2020-05" db="EMBL/GenBank/DDBJ databases">
        <title>Descriptions of Corynebacterium xxxx sp. nov., Corynebacterium yyyy sp. nov. and Corynebacterium zzzz sp. nov.</title>
        <authorList>
            <person name="Zhang G."/>
        </authorList>
    </citation>
    <scope>NUCLEOTIDE SEQUENCE [LARGE SCALE GENOMIC DNA]</scope>
    <source>
        <strain evidence="9">zg-913</strain>
    </source>
</reference>
<evidence type="ECO:0000256" key="4">
    <source>
        <dbReference type="ARBA" id="ARBA00023136"/>
    </source>
</evidence>
<dbReference type="GO" id="GO:0016874">
    <property type="term" value="F:ligase activity"/>
    <property type="evidence" value="ECO:0007669"/>
    <property type="project" value="UniProtKB-KW"/>
</dbReference>
<feature type="transmembrane region" description="Helical" evidence="6">
    <location>
        <begin position="54"/>
        <end position="79"/>
    </location>
</feature>
<dbReference type="GO" id="GO:0016020">
    <property type="term" value="C:membrane"/>
    <property type="evidence" value="ECO:0007669"/>
    <property type="project" value="UniProtKB-SubCell"/>
</dbReference>
<keyword evidence="4 6" id="KW-0472">Membrane</keyword>
<comment type="subcellular location">
    <subcellularLocation>
        <location evidence="1">Membrane</location>
        <topology evidence="1">Multi-pass membrane protein</topology>
    </subcellularLocation>
</comment>
<feature type="transmembrane region" description="Helical" evidence="6">
    <location>
        <begin position="339"/>
        <end position="364"/>
    </location>
</feature>
<feature type="region of interest" description="Disordered" evidence="5">
    <location>
        <begin position="411"/>
        <end position="432"/>
    </location>
</feature>
<feature type="domain" description="O-antigen ligase-related" evidence="7">
    <location>
        <begin position="231"/>
        <end position="355"/>
    </location>
</feature>
<dbReference type="InterPro" id="IPR007016">
    <property type="entry name" value="O-antigen_ligase-rel_domated"/>
</dbReference>
<evidence type="ECO:0000313" key="8">
    <source>
        <dbReference type="EMBL" id="MBA1838400.1"/>
    </source>
</evidence>
<feature type="transmembrane region" description="Helical" evidence="6">
    <location>
        <begin position="12"/>
        <end position="34"/>
    </location>
</feature>
<keyword evidence="8" id="KW-0436">Ligase</keyword>
<evidence type="ECO:0000256" key="2">
    <source>
        <dbReference type="ARBA" id="ARBA00022692"/>
    </source>
</evidence>
<feature type="transmembrane region" description="Helical" evidence="6">
    <location>
        <begin position="230"/>
        <end position="260"/>
    </location>
</feature>
<accession>A0A7V8UW49</accession>
<evidence type="ECO:0000259" key="7">
    <source>
        <dbReference type="Pfam" id="PF04932"/>
    </source>
</evidence>
<sequence>MSAFFYALTATIAYLFNPYAGFSVFCAITAMIHLRADGSPLYRNLKLLAISMPLFMAPVLPGLPVMGSWTSLFLVVVAVQLARRRFDFGALDLYLLVVFVLGTVVTTLQSNGGVREVYYSTQIALLILPPSVALIARKHRESLVTRGEQDHLLFAVAGAIAASGTAVVVQWLLATRFGLSLGHIAFFQNRVSYDLLIPAYSALSALLSIGLPLGPVLWRTGRKLAAVTLPVLSGISIVINSSRTGFVAGAIGLAIILLFPPRGVNRVGNVLLLIPASAFVIWLFNKVTDSSRFKSASLWSANGRFETYTAGYELWTQYPRYFLFGRGYANYPTMPPHNFFLETLVCSGLIVALAVAVVFVRFIWFTWGTSWCYLIATYLTAGMFFSGFYNFKPLAILLIIGICCANPGETWRGGQETSKSTTKNTSPPTISLKHRPQNQMIRQADVN</sequence>